<accession>A0A2T7SNS2</accession>
<protein>
    <submittedName>
        <fullName evidence="1">Uncharacterized protein</fullName>
    </submittedName>
</protein>
<keyword evidence="2" id="KW-1185">Reference proteome</keyword>
<organism evidence="1 2">
    <name type="scientific">Streptomyces scopuliridis RB72</name>
    <dbReference type="NCBI Taxonomy" id="1440053"/>
    <lineage>
        <taxon>Bacteria</taxon>
        <taxon>Bacillati</taxon>
        <taxon>Actinomycetota</taxon>
        <taxon>Actinomycetes</taxon>
        <taxon>Kitasatosporales</taxon>
        <taxon>Streptomycetaceae</taxon>
        <taxon>Streptomyces</taxon>
    </lineage>
</organism>
<comment type="caution">
    <text evidence="1">The sequence shown here is derived from an EMBL/GenBank/DDBJ whole genome shotgun (WGS) entry which is preliminary data.</text>
</comment>
<gene>
    <name evidence="1" type="ORF">Y717_11450</name>
</gene>
<dbReference type="AlphaFoldDB" id="A0A2T7SNS2"/>
<reference evidence="1 2" key="1">
    <citation type="submission" date="2013-12" db="EMBL/GenBank/DDBJ databases">
        <title>Annotated genome of Streptomyces scopuliridis.</title>
        <authorList>
            <person name="Olson J.B."/>
        </authorList>
    </citation>
    <scope>NUCLEOTIDE SEQUENCE [LARGE SCALE GENOMIC DNA]</scope>
    <source>
        <strain evidence="1 2">RB72</strain>
    </source>
</reference>
<evidence type="ECO:0000313" key="2">
    <source>
        <dbReference type="Proteomes" id="UP000245992"/>
    </source>
</evidence>
<name>A0A2T7SNS2_9ACTN</name>
<evidence type="ECO:0000313" key="1">
    <source>
        <dbReference type="EMBL" id="PVE04548.1"/>
    </source>
</evidence>
<dbReference type="EMBL" id="AZSP01000387">
    <property type="protein sequence ID" value="PVE04548.1"/>
    <property type="molecule type" value="Genomic_DNA"/>
</dbReference>
<proteinExistence type="predicted"/>
<dbReference type="Proteomes" id="UP000245992">
    <property type="component" value="Unassembled WGS sequence"/>
</dbReference>
<sequence length="169" mass="18241">MIEYMSQLQWLARDGEAAADSMNKHFQYSHGKLRKAVDEGGIFTYDDEVAAAADSVATASLPSSPTDTFNGTAHLLGSLGNGIQEVWISETQLSHSGIAAARAFFDDSASDVIHLFDAPRYGSAPNPAEASPFMAFMLLYFGIQAFNELMVDQPWTAELDRIGQMGGLA</sequence>